<evidence type="ECO:0000256" key="5">
    <source>
        <dbReference type="ARBA" id="ARBA00022692"/>
    </source>
</evidence>
<evidence type="ECO:0000256" key="9">
    <source>
        <dbReference type="NCBIfam" id="TIGR01400"/>
    </source>
</evidence>
<feature type="transmembrane region" description="Helical" evidence="10">
    <location>
        <begin position="7"/>
        <end position="29"/>
    </location>
</feature>
<keyword evidence="12" id="KW-1185">Reference proteome</keyword>
<protein>
    <recommendedName>
        <fullName evidence="3 9">Flagellar biosynthetic protein FliR</fullName>
    </recommendedName>
</protein>
<evidence type="ECO:0000313" key="11">
    <source>
        <dbReference type="EMBL" id="MBC8557923.1"/>
    </source>
</evidence>
<sequence length="258" mass="28894">MKFTIEYIEYAVLIITRISMIFFIVPFFGNVNIPVRIKIALSFFLSLIIMNSVDYSAVSYQGMLGYSILIAQEAVTGLLIGIGSGFTLYILNFSGHMLDMEIGFSMAMEMDPTTQVQTTISATFLTAVFMLMFIASDMHYFLIDAVVDSYKVIPIGEGIVSPNLYKIFVQYVIDYFVIGFRIILPVFACILVINVILGILARIAPQMNMFVFGMQLKVFAGLSLIFILMNFLPGITDFLFNEMQTLTKLFMLSLAGSS</sequence>
<name>A0ABR7MVZ8_9FIRM</name>
<evidence type="ECO:0000256" key="6">
    <source>
        <dbReference type="ARBA" id="ARBA00022989"/>
    </source>
</evidence>
<dbReference type="EMBL" id="JACRSW010000032">
    <property type="protein sequence ID" value="MBC8557923.1"/>
    <property type="molecule type" value="Genomic_DNA"/>
</dbReference>
<keyword evidence="11" id="KW-0966">Cell projection</keyword>
<comment type="caution">
    <text evidence="11">The sequence shown here is derived from an EMBL/GenBank/DDBJ whole genome shotgun (WGS) entry which is preliminary data.</text>
</comment>
<evidence type="ECO:0000256" key="3">
    <source>
        <dbReference type="ARBA" id="ARBA00021717"/>
    </source>
</evidence>
<feature type="transmembrane region" description="Helical" evidence="10">
    <location>
        <begin position="74"/>
        <end position="95"/>
    </location>
</feature>
<keyword evidence="11" id="KW-0969">Cilium</keyword>
<organism evidence="11 12">
    <name type="scientific">Jutongia hominis</name>
    <dbReference type="NCBI Taxonomy" id="2763664"/>
    <lineage>
        <taxon>Bacteria</taxon>
        <taxon>Bacillati</taxon>
        <taxon>Bacillota</taxon>
        <taxon>Clostridia</taxon>
        <taxon>Lachnospirales</taxon>
        <taxon>Lachnospiraceae</taxon>
        <taxon>Jutongia</taxon>
    </lineage>
</organism>
<feature type="transmembrane region" description="Helical" evidence="10">
    <location>
        <begin position="182"/>
        <end position="204"/>
    </location>
</feature>
<dbReference type="InterPro" id="IPR006303">
    <property type="entry name" value="FliR"/>
</dbReference>
<dbReference type="NCBIfam" id="TIGR01400">
    <property type="entry name" value="fliR"/>
    <property type="match status" value="1"/>
</dbReference>
<evidence type="ECO:0000256" key="2">
    <source>
        <dbReference type="ARBA" id="ARBA00009772"/>
    </source>
</evidence>
<dbReference type="Proteomes" id="UP000637513">
    <property type="component" value="Unassembled WGS sequence"/>
</dbReference>
<dbReference type="PANTHER" id="PTHR30065">
    <property type="entry name" value="FLAGELLAR BIOSYNTHETIC PROTEIN FLIR"/>
    <property type="match status" value="1"/>
</dbReference>
<comment type="similarity">
    <text evidence="2 10">Belongs to the FliR/MopE/SpaR family.</text>
</comment>
<dbReference type="Pfam" id="PF01311">
    <property type="entry name" value="Bac_export_1"/>
    <property type="match status" value="1"/>
</dbReference>
<dbReference type="PRINTS" id="PR00953">
    <property type="entry name" value="TYPE3IMRPROT"/>
</dbReference>
<keyword evidence="5 10" id="KW-0812">Transmembrane</keyword>
<keyword evidence="7 10" id="KW-0472">Membrane</keyword>
<evidence type="ECO:0000313" key="12">
    <source>
        <dbReference type="Proteomes" id="UP000637513"/>
    </source>
</evidence>
<accession>A0ABR7MVZ8</accession>
<evidence type="ECO:0000256" key="8">
    <source>
        <dbReference type="ARBA" id="ARBA00023143"/>
    </source>
</evidence>
<feature type="transmembrane region" description="Helical" evidence="10">
    <location>
        <begin position="115"/>
        <end position="135"/>
    </location>
</feature>
<reference evidence="11 12" key="1">
    <citation type="submission" date="2020-08" db="EMBL/GenBank/DDBJ databases">
        <title>Genome public.</title>
        <authorList>
            <person name="Liu C."/>
            <person name="Sun Q."/>
        </authorList>
    </citation>
    <scope>NUCLEOTIDE SEQUENCE [LARGE SCALE GENOMIC DNA]</scope>
    <source>
        <strain evidence="11 12">BX3</strain>
    </source>
</reference>
<feature type="transmembrane region" description="Helical" evidence="10">
    <location>
        <begin position="35"/>
        <end position="53"/>
    </location>
</feature>
<feature type="transmembrane region" description="Helical" evidence="10">
    <location>
        <begin position="216"/>
        <end position="240"/>
    </location>
</feature>
<gene>
    <name evidence="11" type="primary">fliR</name>
    <name evidence="11" type="ORF">H8700_09420</name>
</gene>
<evidence type="ECO:0000256" key="1">
    <source>
        <dbReference type="ARBA" id="ARBA00002578"/>
    </source>
</evidence>
<comment type="function">
    <text evidence="1 10">Role in flagellar biosynthesis.</text>
</comment>
<dbReference type="RefSeq" id="WP_022141938.1">
    <property type="nucleotide sequence ID" value="NZ_JACRSW010000032.1"/>
</dbReference>
<keyword evidence="4 10" id="KW-1003">Cell membrane</keyword>
<dbReference type="InterPro" id="IPR002010">
    <property type="entry name" value="T3SS_IM_R"/>
</dbReference>
<keyword evidence="11" id="KW-0282">Flagellum</keyword>
<evidence type="ECO:0000256" key="4">
    <source>
        <dbReference type="ARBA" id="ARBA00022475"/>
    </source>
</evidence>
<dbReference type="PANTHER" id="PTHR30065:SF1">
    <property type="entry name" value="SURFACE PRESENTATION OF ANTIGENS PROTEIN SPAR"/>
    <property type="match status" value="1"/>
</dbReference>
<comment type="subcellular location">
    <subcellularLocation>
        <location evidence="10">Cell membrane</location>
        <topology evidence="10">Multi-pass membrane protein</topology>
    </subcellularLocation>
    <subcellularLocation>
        <location evidence="10">Bacterial flagellum basal body</location>
    </subcellularLocation>
</comment>
<evidence type="ECO:0000256" key="10">
    <source>
        <dbReference type="RuleBase" id="RU362071"/>
    </source>
</evidence>
<keyword evidence="6 10" id="KW-1133">Transmembrane helix</keyword>
<proteinExistence type="inferred from homology"/>
<keyword evidence="8 10" id="KW-0975">Bacterial flagellum</keyword>
<evidence type="ECO:0000256" key="7">
    <source>
        <dbReference type="ARBA" id="ARBA00023136"/>
    </source>
</evidence>